<feature type="transmembrane region" description="Helical" evidence="11">
    <location>
        <begin position="275"/>
        <end position="296"/>
    </location>
</feature>
<dbReference type="OrthoDB" id="9806525at2"/>
<evidence type="ECO:0000256" key="11">
    <source>
        <dbReference type="SAM" id="Phobius"/>
    </source>
</evidence>
<dbReference type="SUPFAM" id="SSF53448">
    <property type="entry name" value="Nucleotide-diphospho-sugar transferases"/>
    <property type="match status" value="1"/>
</dbReference>
<keyword evidence="4" id="KW-0808">Transferase</keyword>
<keyword evidence="3" id="KW-0328">Glycosyltransferase</keyword>
<accession>A0A0C2R6M4</accession>
<dbReference type="EMBL" id="JXRR01000017">
    <property type="protein sequence ID" value="KIL45900.1"/>
    <property type="molecule type" value="Genomic_DNA"/>
</dbReference>
<feature type="domain" description="Glycosyltransferase 2-like" evidence="12">
    <location>
        <begin position="42"/>
        <end position="213"/>
    </location>
</feature>
<keyword evidence="6 11" id="KW-0472">Membrane</keyword>
<keyword evidence="2" id="KW-1003">Cell membrane</keyword>
<keyword evidence="5" id="KW-0125">Carotenoid biosynthesis</keyword>
<dbReference type="CDD" id="cd00761">
    <property type="entry name" value="Glyco_tranf_GTA_type"/>
    <property type="match status" value="1"/>
</dbReference>
<evidence type="ECO:0000313" key="13">
    <source>
        <dbReference type="EMBL" id="KIL45900.1"/>
    </source>
</evidence>
<dbReference type="GO" id="GO:0005886">
    <property type="term" value="C:plasma membrane"/>
    <property type="evidence" value="ECO:0007669"/>
    <property type="project" value="UniProtKB-SubCell"/>
</dbReference>
<reference evidence="13 14" key="1">
    <citation type="submission" date="2015-01" db="EMBL/GenBank/DDBJ databases">
        <title>Jeotgalibacillus campisalis genome sequencing.</title>
        <authorList>
            <person name="Goh K.M."/>
            <person name="Chan K.-G."/>
            <person name="Yaakop A.S."/>
            <person name="Ee R."/>
            <person name="Gan H.M."/>
            <person name="Chan C.S."/>
        </authorList>
    </citation>
    <scope>NUCLEOTIDE SEQUENCE [LARGE SCALE GENOMIC DNA]</scope>
    <source>
        <strain evidence="13 14">SF-57</strain>
    </source>
</reference>
<evidence type="ECO:0000256" key="5">
    <source>
        <dbReference type="ARBA" id="ARBA00022746"/>
    </source>
</evidence>
<evidence type="ECO:0000256" key="7">
    <source>
        <dbReference type="ARBA" id="ARBA00037281"/>
    </source>
</evidence>
<organism evidence="13 14">
    <name type="scientific">Jeotgalibacillus campisalis</name>
    <dbReference type="NCBI Taxonomy" id="220754"/>
    <lineage>
        <taxon>Bacteria</taxon>
        <taxon>Bacillati</taxon>
        <taxon>Bacillota</taxon>
        <taxon>Bacilli</taxon>
        <taxon>Bacillales</taxon>
        <taxon>Caryophanaceae</taxon>
        <taxon>Jeotgalibacillus</taxon>
    </lineage>
</organism>
<evidence type="ECO:0000256" key="6">
    <source>
        <dbReference type="ARBA" id="ARBA00023136"/>
    </source>
</evidence>
<keyword evidence="11" id="KW-0812">Transmembrane</keyword>
<dbReference type="PATRIC" id="fig|220754.4.peg.2592"/>
<comment type="similarity">
    <text evidence="9">Belongs to the glycosyltransferase 2 family. CrtQ subfamily.</text>
</comment>
<evidence type="ECO:0000256" key="10">
    <source>
        <dbReference type="ARBA" id="ARBA00040345"/>
    </source>
</evidence>
<keyword evidence="11" id="KW-1133">Transmembrane helix</keyword>
<name>A0A0C2R6M4_9BACL</name>
<evidence type="ECO:0000256" key="8">
    <source>
        <dbReference type="ARBA" id="ARBA00037904"/>
    </source>
</evidence>
<feature type="transmembrane region" description="Helical" evidence="11">
    <location>
        <begin position="330"/>
        <end position="349"/>
    </location>
</feature>
<dbReference type="Pfam" id="PF00535">
    <property type="entry name" value="Glycos_transf_2"/>
    <property type="match status" value="1"/>
</dbReference>
<evidence type="ECO:0000313" key="14">
    <source>
        <dbReference type="Proteomes" id="UP000031972"/>
    </source>
</evidence>
<evidence type="ECO:0000256" key="4">
    <source>
        <dbReference type="ARBA" id="ARBA00022679"/>
    </source>
</evidence>
<keyword evidence="14" id="KW-1185">Reference proteome</keyword>
<evidence type="ECO:0000256" key="1">
    <source>
        <dbReference type="ARBA" id="ARBA00004236"/>
    </source>
</evidence>
<dbReference type="InterPro" id="IPR029044">
    <property type="entry name" value="Nucleotide-diphossugar_trans"/>
</dbReference>
<sequence>MIILLSLITLFWFLVAIDTFRGLANLSDLASEPPTVSAGMVSIIIAARNEEDTIEKSIRTQLGQTYQPVEWILVNDRSTDETGKIMEKLARHDSRIHVLHVHKLPEGWLGKNHALHIGALKSTGNLLIFTDADVHYEPDLLAKAVAYFTRNSLHHLTISPNLKAEGILLKGFISFFLFGFSYFKRPWSANQDHKKTGMGIGAFNMLSRTAYQKINGHKKIRMRPDDDLQLGMLVKNNGLKQRLVTGLSLLHVEWYPSLKEAIKGLEKNTFAGLHYSYLLAAAAVAGVFVSQLLPFLTLFHSDASVRGMSALSVVLLALISIAIIKKLTLFSPWIVALFPLSVLLFLYAIGRAVFLTLQRGGIKWRGTTYPLKEIKKQLRKS</sequence>
<gene>
    <name evidence="13" type="ORF">KR50_25750</name>
</gene>
<dbReference type="AlphaFoldDB" id="A0A0C2R6M4"/>
<proteinExistence type="inferred from homology"/>
<dbReference type="RefSeq" id="WP_041059062.1">
    <property type="nucleotide sequence ID" value="NZ_JXRR01000017.1"/>
</dbReference>
<evidence type="ECO:0000259" key="12">
    <source>
        <dbReference type="Pfam" id="PF00535"/>
    </source>
</evidence>
<feature type="transmembrane region" description="Helical" evidence="11">
    <location>
        <begin position="308"/>
        <end position="324"/>
    </location>
</feature>
<dbReference type="GO" id="GO:0016117">
    <property type="term" value="P:carotenoid biosynthetic process"/>
    <property type="evidence" value="ECO:0007669"/>
    <property type="project" value="UniProtKB-KW"/>
</dbReference>
<evidence type="ECO:0000256" key="2">
    <source>
        <dbReference type="ARBA" id="ARBA00022475"/>
    </source>
</evidence>
<dbReference type="Gene3D" id="3.90.550.10">
    <property type="entry name" value="Spore Coat Polysaccharide Biosynthesis Protein SpsA, Chain A"/>
    <property type="match status" value="1"/>
</dbReference>
<evidence type="ECO:0000256" key="3">
    <source>
        <dbReference type="ARBA" id="ARBA00022676"/>
    </source>
</evidence>
<protein>
    <recommendedName>
        <fullName evidence="10">4,4'-diaponeurosporenoate glycosyltransferase</fullName>
    </recommendedName>
</protein>
<comment type="subcellular location">
    <subcellularLocation>
        <location evidence="1">Cell membrane</location>
    </subcellularLocation>
</comment>
<dbReference type="PANTHER" id="PTHR43646">
    <property type="entry name" value="GLYCOSYLTRANSFERASE"/>
    <property type="match status" value="1"/>
</dbReference>
<dbReference type="InterPro" id="IPR001173">
    <property type="entry name" value="Glyco_trans_2-like"/>
</dbReference>
<comment type="function">
    <text evidence="7">Catalyzes the glycosylation of 4,4'-diaponeurosporenoate, i.e. the esterification of glucose at the C1'' position with the carboxyl group of 4,4'-diaponeurosporenic acid, to form glycosyl-4,4'-diaponeurosporenoate. This is a step in the biosynthesis of staphyloxanthin, an orange pigment present in most staphylococci strains.</text>
</comment>
<comment type="pathway">
    <text evidence="8">Carotenoid biosynthesis; staphyloxanthin biosynthesis; staphyloxanthin from farnesyl diphosphate: step 4/5.</text>
</comment>
<dbReference type="PANTHER" id="PTHR43646:SF2">
    <property type="entry name" value="GLYCOSYLTRANSFERASE 2-LIKE DOMAIN-CONTAINING PROTEIN"/>
    <property type="match status" value="1"/>
</dbReference>
<dbReference type="Proteomes" id="UP000031972">
    <property type="component" value="Unassembled WGS sequence"/>
</dbReference>
<comment type="caution">
    <text evidence="13">The sequence shown here is derived from an EMBL/GenBank/DDBJ whole genome shotgun (WGS) entry which is preliminary data.</text>
</comment>
<dbReference type="GO" id="GO:0016757">
    <property type="term" value="F:glycosyltransferase activity"/>
    <property type="evidence" value="ECO:0007669"/>
    <property type="project" value="UniProtKB-KW"/>
</dbReference>
<evidence type="ECO:0000256" key="9">
    <source>
        <dbReference type="ARBA" id="ARBA00038120"/>
    </source>
</evidence>